<dbReference type="AlphaFoldDB" id="A0A363NQ91"/>
<dbReference type="Pfam" id="PF14907">
    <property type="entry name" value="NTP_transf_5"/>
    <property type="match status" value="1"/>
</dbReference>
<dbReference type="InterPro" id="IPR039498">
    <property type="entry name" value="NTP_transf_5"/>
</dbReference>
<proteinExistence type="predicted"/>
<dbReference type="OrthoDB" id="9812148at2"/>
<evidence type="ECO:0000313" key="1">
    <source>
        <dbReference type="EMBL" id="PUV22933.1"/>
    </source>
</evidence>
<gene>
    <name evidence="1" type="ORF">DCO56_18600</name>
</gene>
<comment type="caution">
    <text evidence="1">The sequence shown here is derived from an EMBL/GenBank/DDBJ whole genome shotgun (WGS) entry which is preliminary data.</text>
</comment>
<sequence length="382" mass="45161">MEIIIFGTNCFLQIIQMDNQLKDIFFQLLRIGLWGEGTLSQNQPLTIDDWNKIHRYAINHTIEGLIYDSFPFLEENQLPPQSLRMKWAVRVDQIERHNAKMNRVIAEQFTAFSAQDIRPILQKGQGVASYYRIPNHRISGDIDFCFEDEGYAKARNYLKEKQINFQDTAGFSLDYNFKGIHIEHHKRTFDFRSPLRKNYLRKLIKKYEPAKQYIIINEIPVRLLAPELQLLQVNIHILKHLITYGIGLRQFCDSARLYHAVSSQINNESLEQIYKKTGILKWIHLLHKLLVENLGLPKKDLPFPYPENIETDWMLDEVWYSGNFGFKDERFDNSKKSARFARPDSPKRLWQNFKRYVKYAPEEAIAFPLIHTYSKFLGKDSD</sequence>
<dbReference type="Proteomes" id="UP000250831">
    <property type="component" value="Unassembled WGS sequence"/>
</dbReference>
<organism evidence="1 2">
    <name type="scientific">Sphingobacterium athyrii</name>
    <dbReference type="NCBI Taxonomy" id="2152717"/>
    <lineage>
        <taxon>Bacteria</taxon>
        <taxon>Pseudomonadati</taxon>
        <taxon>Bacteroidota</taxon>
        <taxon>Sphingobacteriia</taxon>
        <taxon>Sphingobacteriales</taxon>
        <taxon>Sphingobacteriaceae</taxon>
        <taxon>Sphingobacterium</taxon>
    </lineage>
</organism>
<accession>A0A363NQ91</accession>
<protein>
    <recommendedName>
        <fullName evidence="3">Nucleotidyltransferase family protein</fullName>
    </recommendedName>
</protein>
<keyword evidence="2" id="KW-1185">Reference proteome</keyword>
<name>A0A363NQ91_9SPHI</name>
<evidence type="ECO:0000313" key="2">
    <source>
        <dbReference type="Proteomes" id="UP000250831"/>
    </source>
</evidence>
<dbReference type="EMBL" id="QCXX01000005">
    <property type="protein sequence ID" value="PUV22933.1"/>
    <property type="molecule type" value="Genomic_DNA"/>
</dbReference>
<dbReference type="RefSeq" id="WP_108635268.1">
    <property type="nucleotide sequence ID" value="NZ_QCXX01000005.1"/>
</dbReference>
<reference evidence="1 2" key="1">
    <citation type="submission" date="2018-04" db="EMBL/GenBank/DDBJ databases">
        <title>Sphingobacterium sp. M46 Genome.</title>
        <authorList>
            <person name="Cheng J."/>
            <person name="Li Y."/>
        </authorList>
    </citation>
    <scope>NUCLEOTIDE SEQUENCE [LARGE SCALE GENOMIC DNA]</scope>
    <source>
        <strain evidence="1 2">M46</strain>
    </source>
</reference>
<evidence type="ECO:0008006" key="3">
    <source>
        <dbReference type="Google" id="ProtNLM"/>
    </source>
</evidence>